<evidence type="ECO:0000313" key="3">
    <source>
        <dbReference type="Proteomes" id="UP000239649"/>
    </source>
</evidence>
<comment type="caution">
    <text evidence="2">The sequence shown here is derived from an EMBL/GenBank/DDBJ whole genome shotgun (WGS) entry which is preliminary data.</text>
</comment>
<sequence>MDRTTDASSRSSAAPRLPDADCVVAALKASGELERLRTAALEALERDEVLRKEIKDAVSNSWVLHEHQGDRRDKSLLPRVQEELVPKLSRGAIDALWHVLSSKRSPVSAAIDDAARAALCQLHAEELQAGAAAAAAQQQRQRQGGTQRR</sequence>
<evidence type="ECO:0000313" key="2">
    <source>
        <dbReference type="EMBL" id="PSC69572.1"/>
    </source>
</evidence>
<accession>A0A2P6V663</accession>
<dbReference type="EMBL" id="LHPF02000025">
    <property type="protein sequence ID" value="PSC69572.1"/>
    <property type="molecule type" value="Genomic_DNA"/>
</dbReference>
<gene>
    <name evidence="2" type="ORF">C2E20_6848</name>
</gene>
<keyword evidence="3" id="KW-1185">Reference proteome</keyword>
<feature type="region of interest" description="Disordered" evidence="1">
    <location>
        <begin position="130"/>
        <end position="149"/>
    </location>
</feature>
<dbReference type="Proteomes" id="UP000239649">
    <property type="component" value="Unassembled WGS sequence"/>
</dbReference>
<reference evidence="2 3" key="1">
    <citation type="journal article" date="2018" name="Plant J.">
        <title>Genome sequences of Chlorella sorokiniana UTEX 1602 and Micractinium conductrix SAG 241.80: implications to maltose excretion by a green alga.</title>
        <authorList>
            <person name="Arriola M.B."/>
            <person name="Velmurugan N."/>
            <person name="Zhang Y."/>
            <person name="Plunkett M.H."/>
            <person name="Hondzo H."/>
            <person name="Barney B.M."/>
        </authorList>
    </citation>
    <scope>NUCLEOTIDE SEQUENCE [LARGE SCALE GENOMIC DNA]</scope>
    <source>
        <strain evidence="2 3">SAG 241.80</strain>
    </source>
</reference>
<name>A0A2P6V663_9CHLO</name>
<organism evidence="2 3">
    <name type="scientific">Micractinium conductrix</name>
    <dbReference type="NCBI Taxonomy" id="554055"/>
    <lineage>
        <taxon>Eukaryota</taxon>
        <taxon>Viridiplantae</taxon>
        <taxon>Chlorophyta</taxon>
        <taxon>core chlorophytes</taxon>
        <taxon>Trebouxiophyceae</taxon>
        <taxon>Chlorellales</taxon>
        <taxon>Chlorellaceae</taxon>
        <taxon>Chlorella clade</taxon>
        <taxon>Micractinium</taxon>
    </lineage>
</organism>
<proteinExistence type="predicted"/>
<evidence type="ECO:0000256" key="1">
    <source>
        <dbReference type="SAM" id="MobiDB-lite"/>
    </source>
</evidence>
<dbReference type="AlphaFoldDB" id="A0A2P6V663"/>
<protein>
    <submittedName>
        <fullName evidence="2">Electron transfer flavo subunit alpha</fullName>
    </submittedName>
</protein>